<accession>A0A1H9QPZ6</accession>
<dbReference type="Proteomes" id="UP000198929">
    <property type="component" value="Unassembled WGS sequence"/>
</dbReference>
<dbReference type="EMBL" id="FOGQ01000002">
    <property type="protein sequence ID" value="SER62576.1"/>
    <property type="molecule type" value="Genomic_DNA"/>
</dbReference>
<dbReference type="STRING" id="1121357.SAMN05661109_00630"/>
<reference evidence="2" key="1">
    <citation type="submission" date="2016-10" db="EMBL/GenBank/DDBJ databases">
        <authorList>
            <person name="Varghese N."/>
            <person name="Submissions S."/>
        </authorList>
    </citation>
    <scope>NUCLEOTIDE SEQUENCE [LARGE SCALE GENOMIC DNA]</scope>
    <source>
        <strain evidence="2">DSM 20524</strain>
    </source>
</reference>
<name>A0A1H9QPZ6_9CORY</name>
<dbReference type="RefSeq" id="WP_092256039.1">
    <property type="nucleotide sequence ID" value="NZ_CP047199.1"/>
</dbReference>
<evidence type="ECO:0000313" key="1">
    <source>
        <dbReference type="EMBL" id="SER62576.1"/>
    </source>
</evidence>
<gene>
    <name evidence="1" type="ORF">SAMN05661109_00630</name>
</gene>
<organism evidence="1 2">
    <name type="scientific">Corynebacterium cystitidis DSM 20524</name>
    <dbReference type="NCBI Taxonomy" id="1121357"/>
    <lineage>
        <taxon>Bacteria</taxon>
        <taxon>Bacillati</taxon>
        <taxon>Actinomycetota</taxon>
        <taxon>Actinomycetes</taxon>
        <taxon>Mycobacteriales</taxon>
        <taxon>Corynebacteriaceae</taxon>
        <taxon>Corynebacterium</taxon>
    </lineage>
</organism>
<sequence>MFNVEIINDVPRFDRDFFHPGGNPATVFRELGRKRDSSDTLSTSEDNLHPVALETFEGEMGRLYRTFVCEYYPGLLAQAREILDTAIAAIQTYAHEFEGVTDDLTHLRDEADAIHDRLESAASANNSAARTVLNAPSASTQQVAFNSYKTASETYHATLGEWNTCIQSAHDQLNSLDEAARIATGEITALPEPDFDVYQGHAGQPEAKENEKQGKLKVNTDDLDAAGSSINNIAESMADGIEGFNGLVGCDARQGFHLEKAFNAFEGLWHTALNELQQK</sequence>
<keyword evidence="2" id="KW-1185">Reference proteome</keyword>
<dbReference type="AlphaFoldDB" id="A0A1H9QPZ6"/>
<evidence type="ECO:0000313" key="2">
    <source>
        <dbReference type="Proteomes" id="UP000198929"/>
    </source>
</evidence>
<protein>
    <submittedName>
        <fullName evidence="1">Uncharacterized protein</fullName>
    </submittedName>
</protein>
<proteinExistence type="predicted"/>